<keyword evidence="9 13" id="KW-1015">Disulfide bond</keyword>
<evidence type="ECO:0000256" key="8">
    <source>
        <dbReference type="ARBA" id="ARBA00022737"/>
    </source>
</evidence>
<comment type="subcellular location">
    <subcellularLocation>
        <location evidence="2">Secreted</location>
    </subcellularLocation>
</comment>
<keyword evidence="8" id="KW-0677">Repeat</keyword>
<dbReference type="PANTHER" id="PTHR45656:SF4">
    <property type="entry name" value="PROTEIN CBR-CLEC-78"/>
    <property type="match status" value="1"/>
</dbReference>
<evidence type="ECO:0000256" key="6">
    <source>
        <dbReference type="ARBA" id="ARBA00022674"/>
    </source>
</evidence>
<keyword evidence="4" id="KW-0964">Secreted</keyword>
<organism evidence="16 17">
    <name type="scientific">Knipowitschia caucasica</name>
    <name type="common">Caucasian dwarf goby</name>
    <name type="synonym">Pomatoschistus caucasicus</name>
    <dbReference type="NCBI Taxonomy" id="637954"/>
    <lineage>
        <taxon>Eukaryota</taxon>
        <taxon>Metazoa</taxon>
        <taxon>Chordata</taxon>
        <taxon>Craniata</taxon>
        <taxon>Vertebrata</taxon>
        <taxon>Euteleostomi</taxon>
        <taxon>Actinopterygii</taxon>
        <taxon>Neopterygii</taxon>
        <taxon>Teleostei</taxon>
        <taxon>Neoteleostei</taxon>
        <taxon>Acanthomorphata</taxon>
        <taxon>Gobiaria</taxon>
        <taxon>Gobiiformes</taxon>
        <taxon>Gobioidei</taxon>
        <taxon>Gobiidae</taxon>
        <taxon>Gobiinae</taxon>
        <taxon>Knipowitschia</taxon>
    </lineage>
</organism>
<evidence type="ECO:0000256" key="12">
    <source>
        <dbReference type="ARBA" id="ARBA00033414"/>
    </source>
</evidence>
<keyword evidence="17" id="KW-1185">Reference proteome</keyword>
<feature type="domain" description="Sushi" evidence="15">
    <location>
        <begin position="27"/>
        <end position="87"/>
    </location>
</feature>
<dbReference type="InterPro" id="IPR035976">
    <property type="entry name" value="Sushi/SCR/CCP_sf"/>
</dbReference>
<feature type="domain" description="Sushi" evidence="15">
    <location>
        <begin position="88"/>
        <end position="145"/>
    </location>
</feature>
<evidence type="ECO:0000313" key="16">
    <source>
        <dbReference type="EMBL" id="CAL1601699.1"/>
    </source>
</evidence>
<keyword evidence="5 13" id="KW-0768">Sushi</keyword>
<protein>
    <recommendedName>
        <fullName evidence="3">Beta-2-glycoprotein 1</fullName>
    </recommendedName>
    <alternativeName>
        <fullName evidence="11">Apolipoprotein H</fullName>
    </alternativeName>
    <alternativeName>
        <fullName evidence="12">Beta-2-glycoprotein I</fullName>
    </alternativeName>
</protein>
<feature type="domain" description="Sushi" evidence="15">
    <location>
        <begin position="146"/>
        <end position="208"/>
    </location>
</feature>
<evidence type="ECO:0000259" key="15">
    <source>
        <dbReference type="PROSITE" id="PS50923"/>
    </source>
</evidence>
<evidence type="ECO:0000256" key="14">
    <source>
        <dbReference type="SAM" id="SignalP"/>
    </source>
</evidence>
<feature type="disulfide bond" evidence="13">
    <location>
        <begin position="29"/>
        <end position="72"/>
    </location>
</feature>
<evidence type="ECO:0000256" key="10">
    <source>
        <dbReference type="ARBA" id="ARBA00023180"/>
    </source>
</evidence>
<evidence type="ECO:0000256" key="3">
    <source>
        <dbReference type="ARBA" id="ARBA00020104"/>
    </source>
</evidence>
<dbReference type="GO" id="GO:0008201">
    <property type="term" value="F:heparin binding"/>
    <property type="evidence" value="ECO:0007669"/>
    <property type="project" value="UniProtKB-KW"/>
</dbReference>
<dbReference type="PANTHER" id="PTHR45656">
    <property type="entry name" value="PROTEIN CBR-CLEC-78"/>
    <property type="match status" value="1"/>
</dbReference>
<dbReference type="SMART" id="SM00032">
    <property type="entry name" value="CCP"/>
    <property type="match status" value="4"/>
</dbReference>
<dbReference type="AlphaFoldDB" id="A0AAV2LME5"/>
<evidence type="ECO:0000256" key="4">
    <source>
        <dbReference type="ARBA" id="ARBA00022525"/>
    </source>
</evidence>
<dbReference type="Pfam" id="PF09014">
    <property type="entry name" value="Sushi_2"/>
    <property type="match status" value="1"/>
</dbReference>
<evidence type="ECO:0000256" key="9">
    <source>
        <dbReference type="ARBA" id="ARBA00023157"/>
    </source>
</evidence>
<dbReference type="InterPro" id="IPR000436">
    <property type="entry name" value="Sushi_SCR_CCP_dom"/>
</dbReference>
<evidence type="ECO:0000256" key="5">
    <source>
        <dbReference type="ARBA" id="ARBA00022659"/>
    </source>
</evidence>
<dbReference type="InterPro" id="IPR015104">
    <property type="entry name" value="Sushi_2"/>
</dbReference>
<comment type="caution">
    <text evidence="13">Lacks conserved residue(s) required for the propagation of feature annotation.</text>
</comment>
<keyword evidence="10" id="KW-0325">Glycoprotein</keyword>
<dbReference type="PROSITE" id="PS50923">
    <property type="entry name" value="SUSHI"/>
    <property type="match status" value="4"/>
</dbReference>
<keyword evidence="6" id="KW-0358">Heparin-binding</keyword>
<dbReference type="SUPFAM" id="SSF57535">
    <property type="entry name" value="Complement control module/SCR domain"/>
    <property type="match status" value="5"/>
</dbReference>
<evidence type="ECO:0000256" key="13">
    <source>
        <dbReference type="PROSITE-ProRule" id="PRU00302"/>
    </source>
</evidence>
<feature type="chain" id="PRO_5043785720" description="Beta-2-glycoprotein 1" evidence="14">
    <location>
        <begin position="26"/>
        <end position="351"/>
    </location>
</feature>
<feature type="disulfide bond" evidence="13">
    <location>
        <begin position="211"/>
        <end position="254"/>
    </location>
</feature>
<feature type="signal peptide" evidence="14">
    <location>
        <begin position="1"/>
        <end position="25"/>
    </location>
</feature>
<evidence type="ECO:0000256" key="7">
    <source>
        <dbReference type="ARBA" id="ARBA00022729"/>
    </source>
</evidence>
<evidence type="ECO:0000256" key="2">
    <source>
        <dbReference type="ARBA" id="ARBA00004613"/>
    </source>
</evidence>
<dbReference type="CDD" id="cd00033">
    <property type="entry name" value="CCP"/>
    <property type="match status" value="4"/>
</dbReference>
<dbReference type="GO" id="GO:0005576">
    <property type="term" value="C:extracellular region"/>
    <property type="evidence" value="ECO:0007669"/>
    <property type="project" value="UniProtKB-SubCell"/>
</dbReference>
<sequence>MKKRMMDILSFLFCSLLFWINIARAENVCSRPELGDLVQVKDLQRYFSAGVVLALSCAPGHTPYNGPRTIVCTNTGQWTKTKFTCKPVECSSPDAPVNGQMHYEDLLYQSVVNFTCDDGYILTGASSASCLIDGSWSVQEPQCKPVSCGPAPIPEFGMIIYDKIIRGNNIYYGTSGTYKCLAPLALFGEERAECRANGQWTETPQCQEVSCSPPENIENGVMSIPQKRDFEYTETIKYGCNGDYVLHGPLQIVCEKTGQWSEKPSCKAPCSVGIQFGRIMYKGKTLWMEDFKPNIVLHGETVSVYCLDKDRNCEYAFPTNCFDGLLSVPECFEEPSRSQVSSSNPTEMSQC</sequence>
<name>A0AAV2LME5_KNICA</name>
<reference evidence="16 17" key="1">
    <citation type="submission" date="2024-04" db="EMBL/GenBank/DDBJ databases">
        <authorList>
            <person name="Waldvogel A.-M."/>
            <person name="Schoenle A."/>
        </authorList>
    </citation>
    <scope>NUCLEOTIDE SEQUENCE [LARGE SCALE GENOMIC DNA]</scope>
</reference>
<evidence type="ECO:0000313" key="17">
    <source>
        <dbReference type="Proteomes" id="UP001497482"/>
    </source>
</evidence>
<dbReference type="EMBL" id="OZ035825">
    <property type="protein sequence ID" value="CAL1601699.1"/>
    <property type="molecule type" value="Genomic_DNA"/>
</dbReference>
<feature type="domain" description="Sushi" evidence="15">
    <location>
        <begin position="209"/>
        <end position="268"/>
    </location>
</feature>
<comment type="function">
    <text evidence="1">Binds to various kinds of negatively charged substances such as heparin, phospholipids, and dextran sulfate. May prevent activation of the intrinsic blood coagulation cascade by binding to phospholipids on the surface of damaged cells.</text>
</comment>
<proteinExistence type="predicted"/>
<feature type="disulfide bond" evidence="13">
    <location>
        <begin position="116"/>
        <end position="143"/>
    </location>
</feature>
<keyword evidence="7 14" id="KW-0732">Signal</keyword>
<accession>A0AAV2LME5</accession>
<evidence type="ECO:0000256" key="1">
    <source>
        <dbReference type="ARBA" id="ARBA00003651"/>
    </source>
</evidence>
<evidence type="ECO:0000256" key="11">
    <source>
        <dbReference type="ARBA" id="ARBA00029855"/>
    </source>
</evidence>
<dbReference type="Gene3D" id="2.10.70.10">
    <property type="entry name" value="Complement Module, domain 1"/>
    <property type="match status" value="5"/>
</dbReference>
<dbReference type="Proteomes" id="UP001497482">
    <property type="component" value="Chromosome 3"/>
</dbReference>
<dbReference type="InterPro" id="IPR051277">
    <property type="entry name" value="SEZ6_CSMD_C4BPB_Regulators"/>
</dbReference>
<dbReference type="Pfam" id="PF00084">
    <property type="entry name" value="Sushi"/>
    <property type="match status" value="4"/>
</dbReference>
<gene>
    <name evidence="16" type="ORF">KC01_LOCUS29603</name>
</gene>